<feature type="region of interest" description="Disordered" evidence="1">
    <location>
        <begin position="72"/>
        <end position="135"/>
    </location>
</feature>
<dbReference type="PANTHER" id="PTHR33785">
    <property type="entry name" value="OS06G0550800 PROTEIN"/>
    <property type="match status" value="1"/>
</dbReference>
<dbReference type="Proteomes" id="UP000826271">
    <property type="component" value="Unassembled WGS sequence"/>
</dbReference>
<feature type="compositionally biased region" description="Basic and acidic residues" evidence="1">
    <location>
        <begin position="106"/>
        <end position="127"/>
    </location>
</feature>
<protein>
    <submittedName>
        <fullName evidence="2">Uncharacterized protein</fullName>
    </submittedName>
</protein>
<reference evidence="2" key="1">
    <citation type="submission" date="2019-10" db="EMBL/GenBank/DDBJ databases">
        <authorList>
            <person name="Zhang R."/>
            <person name="Pan Y."/>
            <person name="Wang J."/>
            <person name="Ma R."/>
            <person name="Yu S."/>
        </authorList>
    </citation>
    <scope>NUCLEOTIDE SEQUENCE</scope>
    <source>
        <strain evidence="2">LA-IB0</strain>
        <tissue evidence="2">Leaf</tissue>
    </source>
</reference>
<evidence type="ECO:0000313" key="2">
    <source>
        <dbReference type="EMBL" id="KAG8386782.1"/>
    </source>
</evidence>
<evidence type="ECO:0000256" key="1">
    <source>
        <dbReference type="SAM" id="MobiDB-lite"/>
    </source>
</evidence>
<name>A0AAV6Y2Y8_9LAMI</name>
<comment type="caution">
    <text evidence="2">The sequence shown here is derived from an EMBL/GenBank/DDBJ whole genome shotgun (WGS) entry which is preliminary data.</text>
</comment>
<proteinExistence type="predicted"/>
<gene>
    <name evidence="2" type="ORF">BUALT_Bualt03G0184700</name>
</gene>
<sequence>MSVEETVVVLSLFDSYWFQYGVFTSKPPPLISSTEHVKIISPVREGDEDEDDEKPKLNRMITTTGLIMRKSYSDQHLRPRLSSSKDDFPNMPPPSHHQLQTILSGKESRGHMPPHEKADHRIKEPSIRRKSSSKSLSELEFEELKGFMDLGFVFSDDQEKEEDEDYSRLVKIIPGLQRERRRRRLDDGKNNIINNVELDKSNYKGGFISTDHEEQYYSSSSSSSSSVSISRRSYLSEAWDYSLDQKTTRVMNKNNQNNSNNPMLLDHWRIPANYYSGRNEMEFKDHLRFWAHTVASTVI</sequence>
<dbReference type="PANTHER" id="PTHR33785:SF12">
    <property type="entry name" value="DUF1685 FAMILY PROTEIN"/>
    <property type="match status" value="1"/>
</dbReference>
<dbReference type="AlphaFoldDB" id="A0AAV6Y2Y8"/>
<accession>A0AAV6Y2Y8</accession>
<dbReference type="EMBL" id="WHWC01000003">
    <property type="protein sequence ID" value="KAG8386782.1"/>
    <property type="molecule type" value="Genomic_DNA"/>
</dbReference>
<organism evidence="2 3">
    <name type="scientific">Buddleja alternifolia</name>
    <dbReference type="NCBI Taxonomy" id="168488"/>
    <lineage>
        <taxon>Eukaryota</taxon>
        <taxon>Viridiplantae</taxon>
        <taxon>Streptophyta</taxon>
        <taxon>Embryophyta</taxon>
        <taxon>Tracheophyta</taxon>
        <taxon>Spermatophyta</taxon>
        <taxon>Magnoliopsida</taxon>
        <taxon>eudicotyledons</taxon>
        <taxon>Gunneridae</taxon>
        <taxon>Pentapetalae</taxon>
        <taxon>asterids</taxon>
        <taxon>lamiids</taxon>
        <taxon>Lamiales</taxon>
        <taxon>Scrophulariaceae</taxon>
        <taxon>Buddlejeae</taxon>
        <taxon>Buddleja</taxon>
    </lineage>
</organism>
<feature type="compositionally biased region" description="Basic and acidic residues" evidence="1">
    <location>
        <begin position="72"/>
        <end position="88"/>
    </location>
</feature>
<evidence type="ECO:0000313" key="3">
    <source>
        <dbReference type="Proteomes" id="UP000826271"/>
    </source>
</evidence>
<keyword evidence="3" id="KW-1185">Reference proteome</keyword>